<dbReference type="PANTHER" id="PTHR14493:SF90">
    <property type="entry name" value="ZINC FINGER CCCH DOMAIN-CONTAINING PROTEIN 2"/>
    <property type="match status" value="1"/>
</dbReference>
<comment type="caution">
    <text evidence="8">The sequence shown here is derived from an EMBL/GenBank/DDBJ whole genome shotgun (WGS) entry which is preliminary data.</text>
</comment>
<sequence>MMGSVCEQQHNKFHQLYLTKKALREIDIPPRKLLGRRSPPQMLMMDSPKAEDNAAFSKFLPYNNVNDEDDDDPYSSDHFRIFEFKVRKCNRSRSHDWTDCPFAHPGEKARRRDPRRFHYSGTVCSEYRKGHCGKGDNCEFSHGVFECWLHPSRYRTEACKDGKNCKRKVCFFAHSTRQLRIVPEASSPPMNSPKSLTPAAAEKKLLPRCCVFCHSMTNSPTSTLVGMSHVSPPASPPFSPDFLAFDRRRVEAYGGDRFCGLGYKEAMNELMASFEAMNVAAEGSPAAMANRNLPFVDVNDINLDYQDQQPQFVLSPSVPAMTGRGGPRKLFAGDSPGRNLMEDNRYNGESSSSGGPDLGWVNDLLT</sequence>
<keyword evidence="3 5" id="KW-0862">Zinc</keyword>
<dbReference type="Proteomes" id="UP001632038">
    <property type="component" value="Unassembled WGS sequence"/>
</dbReference>
<dbReference type="EMBL" id="JAVIJP010000013">
    <property type="protein sequence ID" value="KAL3645450.1"/>
    <property type="molecule type" value="Genomic_DNA"/>
</dbReference>
<keyword evidence="2 5" id="KW-0863">Zinc-finger</keyword>
<dbReference type="InterPro" id="IPR045234">
    <property type="entry name" value="Unkempt-like"/>
</dbReference>
<keyword evidence="4" id="KW-0238">DNA-binding</keyword>
<organism evidence="8 9">
    <name type="scientific">Castilleja foliolosa</name>
    <dbReference type="NCBI Taxonomy" id="1961234"/>
    <lineage>
        <taxon>Eukaryota</taxon>
        <taxon>Viridiplantae</taxon>
        <taxon>Streptophyta</taxon>
        <taxon>Embryophyta</taxon>
        <taxon>Tracheophyta</taxon>
        <taxon>Spermatophyta</taxon>
        <taxon>Magnoliopsida</taxon>
        <taxon>eudicotyledons</taxon>
        <taxon>Gunneridae</taxon>
        <taxon>Pentapetalae</taxon>
        <taxon>asterids</taxon>
        <taxon>lamiids</taxon>
        <taxon>Lamiales</taxon>
        <taxon>Orobanchaceae</taxon>
        <taxon>Pedicularideae</taxon>
        <taxon>Castillejinae</taxon>
        <taxon>Castilleja</taxon>
    </lineage>
</organism>
<keyword evidence="1 5" id="KW-0479">Metal-binding</keyword>
<feature type="domain" description="C3H1-type" evidence="7">
    <location>
        <begin position="119"/>
        <end position="145"/>
    </location>
</feature>
<feature type="region of interest" description="Disordered" evidence="6">
    <location>
        <begin position="323"/>
        <end position="359"/>
    </location>
</feature>
<feature type="zinc finger region" description="C3H1-type" evidence="5">
    <location>
        <begin position="119"/>
        <end position="145"/>
    </location>
</feature>
<dbReference type="Gene3D" id="4.10.1000.10">
    <property type="entry name" value="Zinc finger, CCCH-type"/>
    <property type="match status" value="1"/>
</dbReference>
<dbReference type="InterPro" id="IPR000571">
    <property type="entry name" value="Znf_CCCH"/>
</dbReference>
<accession>A0ABD3DT68</accession>
<protein>
    <recommendedName>
        <fullName evidence="7">C3H1-type domain-containing protein</fullName>
    </recommendedName>
</protein>
<reference evidence="9" key="1">
    <citation type="journal article" date="2024" name="IScience">
        <title>Strigolactones Initiate the Formation of Haustorium-like Structures in Castilleja.</title>
        <authorList>
            <person name="Buerger M."/>
            <person name="Peterson D."/>
            <person name="Chory J."/>
        </authorList>
    </citation>
    <scope>NUCLEOTIDE SEQUENCE [LARGE SCALE GENOMIC DNA]</scope>
</reference>
<dbReference type="GO" id="GO:0008270">
    <property type="term" value="F:zinc ion binding"/>
    <property type="evidence" value="ECO:0007669"/>
    <property type="project" value="UniProtKB-KW"/>
</dbReference>
<proteinExistence type="predicted"/>
<keyword evidence="9" id="KW-1185">Reference proteome</keyword>
<evidence type="ECO:0000256" key="1">
    <source>
        <dbReference type="ARBA" id="ARBA00022723"/>
    </source>
</evidence>
<evidence type="ECO:0000259" key="7">
    <source>
        <dbReference type="PROSITE" id="PS50103"/>
    </source>
</evidence>
<dbReference type="PROSITE" id="PS50103">
    <property type="entry name" value="ZF_C3H1"/>
    <property type="match status" value="1"/>
</dbReference>
<dbReference type="Pfam" id="PF25512">
    <property type="entry name" value="zf-CCCH_AtC3H23"/>
    <property type="match status" value="1"/>
</dbReference>
<evidence type="ECO:0000256" key="3">
    <source>
        <dbReference type="ARBA" id="ARBA00022833"/>
    </source>
</evidence>
<dbReference type="AlphaFoldDB" id="A0ABD3DT68"/>
<gene>
    <name evidence="8" type="ORF">CASFOL_010630</name>
</gene>
<evidence type="ECO:0000313" key="9">
    <source>
        <dbReference type="Proteomes" id="UP001632038"/>
    </source>
</evidence>
<dbReference type="SMART" id="SM00356">
    <property type="entry name" value="ZnF_C3H1"/>
    <property type="match status" value="2"/>
</dbReference>
<evidence type="ECO:0000256" key="4">
    <source>
        <dbReference type="ARBA" id="ARBA00023125"/>
    </source>
</evidence>
<dbReference type="InterPro" id="IPR036855">
    <property type="entry name" value="Znf_CCCH_sf"/>
</dbReference>
<dbReference type="InterPro" id="IPR057444">
    <property type="entry name" value="Znf-CCCH_AtC3H23-like"/>
</dbReference>
<evidence type="ECO:0000313" key="8">
    <source>
        <dbReference type="EMBL" id="KAL3645450.1"/>
    </source>
</evidence>
<name>A0ABD3DT68_9LAMI</name>
<evidence type="ECO:0000256" key="6">
    <source>
        <dbReference type="SAM" id="MobiDB-lite"/>
    </source>
</evidence>
<evidence type="ECO:0000256" key="2">
    <source>
        <dbReference type="ARBA" id="ARBA00022771"/>
    </source>
</evidence>
<dbReference type="GO" id="GO:0003677">
    <property type="term" value="F:DNA binding"/>
    <property type="evidence" value="ECO:0007669"/>
    <property type="project" value="UniProtKB-KW"/>
</dbReference>
<dbReference type="PANTHER" id="PTHR14493">
    <property type="entry name" value="UNKEMPT FAMILY MEMBER"/>
    <property type="match status" value="1"/>
</dbReference>
<dbReference type="SUPFAM" id="SSF90229">
    <property type="entry name" value="CCCH zinc finger"/>
    <property type="match status" value="1"/>
</dbReference>
<evidence type="ECO:0000256" key="5">
    <source>
        <dbReference type="PROSITE-ProRule" id="PRU00723"/>
    </source>
</evidence>